<sequence length="43" mass="4828">MTPPLTRVNKMLDYANTWCVVAQVSFLVAMLAVVAIYIILEDN</sequence>
<organism evidence="2">
    <name type="scientific">Salmonella phage SalP219</name>
    <dbReference type="NCBI Taxonomy" id="3158864"/>
    <lineage>
        <taxon>Viruses</taxon>
        <taxon>Duplodnaviria</taxon>
        <taxon>Heunggongvirae</taxon>
        <taxon>Uroviricota</taxon>
        <taxon>Caudoviricetes</taxon>
        <taxon>Vequintavirinae</taxon>
        <taxon>Seunavirus</taxon>
    </lineage>
</organism>
<evidence type="ECO:0000313" key="2">
    <source>
        <dbReference type="EMBL" id="XBS49988.1"/>
    </source>
</evidence>
<keyword evidence="1" id="KW-0812">Transmembrane</keyword>
<keyword evidence="1" id="KW-0472">Membrane</keyword>
<reference evidence="2" key="1">
    <citation type="submission" date="2024-04" db="EMBL/GenBank/DDBJ databases">
        <authorList>
            <person name="Jaglan A.B."/>
            <person name="Vashisth M."/>
            <person name="Anand T."/>
            <person name="Virmani N."/>
            <person name="Bera B."/>
            <person name="Vaid R."/>
        </authorList>
    </citation>
    <scope>NUCLEOTIDE SEQUENCE</scope>
</reference>
<keyword evidence="1" id="KW-1133">Transmembrane helix</keyword>
<accession>A0AAU7PIB6</accession>
<feature type="transmembrane region" description="Helical" evidence="1">
    <location>
        <begin position="20"/>
        <end position="40"/>
    </location>
</feature>
<evidence type="ECO:0000256" key="1">
    <source>
        <dbReference type="SAM" id="Phobius"/>
    </source>
</evidence>
<protein>
    <submittedName>
        <fullName evidence="2">Uncharacterized protein</fullName>
    </submittedName>
</protein>
<proteinExistence type="predicted"/>
<dbReference type="EMBL" id="PP595732">
    <property type="protein sequence ID" value="XBS49988.1"/>
    <property type="molecule type" value="Genomic_DNA"/>
</dbReference>
<name>A0AAU7PIB6_9CAUD</name>